<geneLocation type="plasmid" evidence="2">
    <name>pts417</name>
</geneLocation>
<protein>
    <submittedName>
        <fullName evidence="1">Uncharacterized protein</fullName>
    </submittedName>
</protein>
<sequence>MAYESVIDGQIYVFEADYGEELETARIIVRSAAGGPEGLFFVQRDGALEAADDLPGFGPNPVAADGLWPLPPAQAIEDAQRMAEQKGLDD</sequence>
<organism evidence="1 2">
    <name type="scientific">Candidatus Thiodictyon syntrophicum</name>
    <dbReference type="NCBI Taxonomy" id="1166950"/>
    <lineage>
        <taxon>Bacteria</taxon>
        <taxon>Pseudomonadati</taxon>
        <taxon>Pseudomonadota</taxon>
        <taxon>Gammaproteobacteria</taxon>
        <taxon>Chromatiales</taxon>
        <taxon>Chromatiaceae</taxon>
        <taxon>Thiodictyon</taxon>
    </lineage>
</organism>
<dbReference type="Proteomes" id="UP000232638">
    <property type="component" value="Plasmid pTs417"/>
</dbReference>
<gene>
    <name evidence="1" type="ORF">THSYN_30825</name>
</gene>
<dbReference type="RefSeq" id="WP_100922932.1">
    <property type="nucleotide sequence ID" value="NZ_CP020371.1"/>
</dbReference>
<proteinExistence type="predicted"/>
<evidence type="ECO:0000313" key="1">
    <source>
        <dbReference type="EMBL" id="AUB85298.1"/>
    </source>
</evidence>
<dbReference type="OrthoDB" id="5772005at2"/>
<dbReference type="AlphaFoldDB" id="A0A2K8UIB6"/>
<dbReference type="EMBL" id="CP020371">
    <property type="protein sequence ID" value="AUB85298.1"/>
    <property type="molecule type" value="Genomic_DNA"/>
</dbReference>
<evidence type="ECO:0000313" key="2">
    <source>
        <dbReference type="Proteomes" id="UP000232638"/>
    </source>
</evidence>
<keyword evidence="2" id="KW-1185">Reference proteome</keyword>
<keyword evidence="1" id="KW-0614">Plasmid</keyword>
<reference evidence="1 2" key="1">
    <citation type="submission" date="2017-03" db="EMBL/GenBank/DDBJ databases">
        <title>Complete genome sequence of Candidatus 'Thiodictyon syntrophicum' sp. nov. strain Cad16T, a photolithoautotroph purple sulfur bacterium isolated from an alpine meromictic lake.</title>
        <authorList>
            <person name="Luedin S.M."/>
            <person name="Pothier J.F."/>
            <person name="Danza F."/>
            <person name="Storelli N."/>
            <person name="Wittwer M."/>
            <person name="Tonolla M."/>
        </authorList>
    </citation>
    <scope>NUCLEOTIDE SEQUENCE [LARGE SCALE GENOMIC DNA]</scope>
    <source>
        <strain evidence="1 2">Cad16T</strain>
        <plasmid evidence="2">Plasmid pts417</plasmid>
    </source>
</reference>
<accession>A0A2K8UIB6</accession>
<dbReference type="KEGG" id="tsy:THSYN_30825"/>
<name>A0A2K8UIB6_9GAMM</name>